<name>A0ABP6YRF2_9ACTN</name>
<accession>A0ABP6YRF2</accession>
<dbReference type="RefSeq" id="WP_345570602.1">
    <property type="nucleotide sequence ID" value="NZ_BAABDQ010000023.1"/>
</dbReference>
<sequence>MTANAYTFLPWLRAGINTRITADPGTAARASVQIPLNVSGEGLDGGTITHDAGRPVQLFGPGDVVGVDPRAISRTEPRPGTANVEPNFLAHIEFMEEDFAWRYSPAPSGPSTARLTPWLALVVLAAGTEFADAPGTDPLPAIDIIDPVRTMPPPDQLGAWAHVHVNGSLAGPVVTDSTAGPLAALDTVLTDDPDSACSRLICPRHLRPETAYEAFLVPAFETGRLAGLGFDPAGAPGALYSSWGPPYANRPVGNRMPYYHRWAFRTGTAGDFEFLVRQLQPRRADARVGIREIDVHAGPGFDLPGIPDQGGVLPLGGALRVPESVDPRENWDHFADPPSPSPLYPHPFEQELARLINLADDFQQPASGPDPFLTPPLYGRWHARTSRLLYDRDGTPLSTEENHNWVHRLNLDPRFRVAANLGAQVVKDHDEELMAAAWAQVGDVLAANGRIRAAQLAREVGHALQTRHLELPAGTALTAAAAAPSGRALTLTAPAHSRVTTPVTAANSLVAGQDSEVAVGFHVAGSRVAAAPVSPAMRRIIRPGSRLIRSLDFAEGPRPDALLFRMDDAVNPAVAVPVKITPGALVTPADVNAVLHPDRPPGTDPVDVLAHSPDFVLRSPGDPVTPHPGTADSAEATRFKIALRELHQAVDTGVAVGQTPPPVPLDLGTTTTATLTGLRSDTTVPRALLDGSVSLPERLRPFAEAFTEAMAYPVFDTPMFRGLLGISLDAFVPNLNLLPQNTLTLLDNNHEFVESYMAGLNHEMAREMLWREFPTDQRGTPFRQFWDPVTALPEPGVSPADRRERDYDIPPMHRWPLTARLGENSNPHDGIVLVVRGELLKKYPTTAIYAHRAEWPPGPDGLPDTSQQRRLVTITDQPTTEQIQLPRFEATVDPDIYLIGFGLTADQAIGGPGDPGWFFVLKERPGDPRFGLDDRDPGAPAGPIEVWNDLTWSDADPAGHGFLTLDPAVTVPLAGLDGSDDAGKLDQHDEDANLPLWSSGLGSADLAYILLQVPVMVAVHAQEMVPR</sequence>
<evidence type="ECO:0000313" key="2">
    <source>
        <dbReference type="Proteomes" id="UP001500630"/>
    </source>
</evidence>
<reference evidence="2" key="1">
    <citation type="journal article" date="2019" name="Int. J. Syst. Evol. Microbiol.">
        <title>The Global Catalogue of Microorganisms (GCM) 10K type strain sequencing project: providing services to taxonomists for standard genome sequencing and annotation.</title>
        <authorList>
            <consortium name="The Broad Institute Genomics Platform"/>
            <consortium name="The Broad Institute Genome Sequencing Center for Infectious Disease"/>
            <person name="Wu L."/>
            <person name="Ma J."/>
        </authorList>
    </citation>
    <scope>NUCLEOTIDE SEQUENCE [LARGE SCALE GENOMIC DNA]</scope>
    <source>
        <strain evidence="2">JCM 17326</strain>
    </source>
</reference>
<gene>
    <name evidence="1" type="ORF">GCM10022419_082130</name>
</gene>
<organism evidence="1 2">
    <name type="scientific">Nonomuraea rosea</name>
    <dbReference type="NCBI Taxonomy" id="638574"/>
    <lineage>
        <taxon>Bacteria</taxon>
        <taxon>Bacillati</taxon>
        <taxon>Actinomycetota</taxon>
        <taxon>Actinomycetes</taxon>
        <taxon>Streptosporangiales</taxon>
        <taxon>Streptosporangiaceae</taxon>
        <taxon>Nonomuraea</taxon>
    </lineage>
</organism>
<proteinExistence type="predicted"/>
<evidence type="ECO:0000313" key="1">
    <source>
        <dbReference type="EMBL" id="GAA3587448.1"/>
    </source>
</evidence>
<comment type="caution">
    <text evidence="1">The sequence shown here is derived from an EMBL/GenBank/DDBJ whole genome shotgun (WGS) entry which is preliminary data.</text>
</comment>
<dbReference type="Proteomes" id="UP001500630">
    <property type="component" value="Unassembled WGS sequence"/>
</dbReference>
<keyword evidence="2" id="KW-1185">Reference proteome</keyword>
<dbReference type="EMBL" id="BAABDQ010000023">
    <property type="protein sequence ID" value="GAA3587448.1"/>
    <property type="molecule type" value="Genomic_DNA"/>
</dbReference>
<protein>
    <submittedName>
        <fullName evidence="1">Uncharacterized protein</fullName>
    </submittedName>
</protein>